<feature type="signal peptide" evidence="2">
    <location>
        <begin position="1"/>
        <end position="17"/>
    </location>
</feature>
<organism evidence="3 4">
    <name type="scientific">Flavobacterium succinicans</name>
    <dbReference type="NCBI Taxonomy" id="29536"/>
    <lineage>
        <taxon>Bacteria</taxon>
        <taxon>Pseudomonadati</taxon>
        <taxon>Bacteroidota</taxon>
        <taxon>Flavobacteriia</taxon>
        <taxon>Flavobacteriales</taxon>
        <taxon>Flavobacteriaceae</taxon>
        <taxon>Flavobacterium</taxon>
    </lineage>
</organism>
<evidence type="ECO:0000256" key="2">
    <source>
        <dbReference type="SAM" id="SignalP"/>
    </source>
</evidence>
<feature type="compositionally biased region" description="Polar residues" evidence="1">
    <location>
        <begin position="283"/>
        <end position="302"/>
    </location>
</feature>
<keyword evidence="2" id="KW-0732">Signal</keyword>
<feature type="compositionally biased region" description="Basic and acidic residues" evidence="1">
    <location>
        <begin position="330"/>
        <end position="348"/>
    </location>
</feature>
<feature type="compositionally biased region" description="Polar residues" evidence="1">
    <location>
        <begin position="315"/>
        <end position="329"/>
    </location>
</feature>
<evidence type="ECO:0000313" key="4">
    <source>
        <dbReference type="Proteomes" id="UP000182961"/>
    </source>
</evidence>
<feature type="chain" id="PRO_5010293246" evidence="2">
    <location>
        <begin position="18"/>
        <end position="384"/>
    </location>
</feature>
<dbReference type="EMBL" id="FOUT01000002">
    <property type="protein sequence ID" value="SFM79318.1"/>
    <property type="molecule type" value="Genomic_DNA"/>
</dbReference>
<sequence length="384" mass="44857">MKTKLLFSALLSIVSIATTTAQGRTSITVANNELSDHLDLKAVASVFGASQNIQDFEQRLNDPRRQLSNLDLNYDNQVDYLRVIESVENRTHVVVIQAVLGRNLFQDVATIDIETDRYNTLSIQVVGDVFLYGPNYIYEPVYYQTPAIYATFYSRNYRPYCSTWTWNYYPSYYASWRPFPVYRYRDNIISCIDNHNAYYYVSYRKSNRAHSICAPYRQNYYEKRYPNYSFSNRNKYVTNRYELERRGGNRGNKEGNGVNHYLNTRGESERRETVYQNPAIYPNRTSNTRANRNEYNSHSVNNESRDTYSNRRVIVSQSDVNRGESNWSEIDTKRSQGQGARDKMRESRSASSNENDSDEMSRKHSQSVNPADGNRISRVGNRRI</sequence>
<dbReference type="eggNOG" id="COG3266">
    <property type="taxonomic scope" value="Bacteria"/>
</dbReference>
<dbReference type="Proteomes" id="UP000182961">
    <property type="component" value="Unassembled WGS sequence"/>
</dbReference>
<feature type="region of interest" description="Disordered" evidence="1">
    <location>
        <begin position="245"/>
        <end position="384"/>
    </location>
</feature>
<protein>
    <submittedName>
        <fullName evidence="3">Uncharacterized protein</fullName>
    </submittedName>
</protein>
<evidence type="ECO:0000313" key="3">
    <source>
        <dbReference type="EMBL" id="SFM79318.1"/>
    </source>
</evidence>
<gene>
    <name evidence="3" type="ORF">SAMN05444143_102242</name>
</gene>
<keyword evidence="4" id="KW-1185">Reference proteome</keyword>
<evidence type="ECO:0000256" key="1">
    <source>
        <dbReference type="SAM" id="MobiDB-lite"/>
    </source>
</evidence>
<dbReference type="AlphaFoldDB" id="A0A1I4TRH7"/>
<proteinExistence type="predicted"/>
<name>A0A1I4TRH7_9FLAO</name>
<accession>A0A1I4TRH7</accession>
<dbReference type="RefSeq" id="WP_024980073.1">
    <property type="nucleotide sequence ID" value="NZ_CBCRUM010000010.1"/>
</dbReference>
<reference evidence="4" key="1">
    <citation type="submission" date="2016-10" db="EMBL/GenBank/DDBJ databases">
        <authorList>
            <person name="Varghese N."/>
            <person name="Submissions S."/>
        </authorList>
    </citation>
    <scope>NUCLEOTIDE SEQUENCE [LARGE SCALE GENOMIC DNA]</scope>
    <source>
        <strain evidence="4">DSM 4002</strain>
    </source>
</reference>